<dbReference type="PROSITE" id="PS00018">
    <property type="entry name" value="EF_HAND_1"/>
    <property type="match status" value="1"/>
</dbReference>
<protein>
    <submittedName>
        <fullName evidence="1">Uncharacterized protein</fullName>
    </submittedName>
</protein>
<proteinExistence type="predicted"/>
<dbReference type="Gene3D" id="1.10.1330.10">
    <property type="entry name" value="Dockerin domain"/>
    <property type="match status" value="1"/>
</dbReference>
<organism evidence="1 2">
    <name type="scientific">Roseateles albus</name>
    <dbReference type="NCBI Taxonomy" id="2987525"/>
    <lineage>
        <taxon>Bacteria</taxon>
        <taxon>Pseudomonadati</taxon>
        <taxon>Pseudomonadota</taxon>
        <taxon>Betaproteobacteria</taxon>
        <taxon>Burkholderiales</taxon>
        <taxon>Sphaerotilaceae</taxon>
        <taxon>Roseateles</taxon>
    </lineage>
</organism>
<evidence type="ECO:0000313" key="1">
    <source>
        <dbReference type="EMBL" id="MDC8772871.1"/>
    </source>
</evidence>
<dbReference type="SUPFAM" id="SSF63446">
    <property type="entry name" value="Type I dockerin domain"/>
    <property type="match status" value="1"/>
</dbReference>
<accession>A0ABT5KG19</accession>
<reference evidence="1 2" key="1">
    <citation type="submission" date="2022-10" db="EMBL/GenBank/DDBJ databases">
        <title>Paucibacter sp. hw1 Genome sequencing.</title>
        <authorList>
            <person name="Park S."/>
        </authorList>
    </citation>
    <scope>NUCLEOTIDE SEQUENCE [LARGE SCALE GENOMIC DNA]</scope>
    <source>
        <strain evidence="2">hw1</strain>
    </source>
</reference>
<dbReference type="Proteomes" id="UP001221189">
    <property type="component" value="Unassembled WGS sequence"/>
</dbReference>
<dbReference type="RefSeq" id="WP_273601037.1">
    <property type="nucleotide sequence ID" value="NZ_JAQQXT010000009.1"/>
</dbReference>
<keyword evidence="2" id="KW-1185">Reference proteome</keyword>
<dbReference type="EMBL" id="JAQQXT010000009">
    <property type="protein sequence ID" value="MDC8772871.1"/>
    <property type="molecule type" value="Genomic_DNA"/>
</dbReference>
<comment type="caution">
    <text evidence="1">The sequence shown here is derived from an EMBL/GenBank/DDBJ whole genome shotgun (WGS) entry which is preliminary data.</text>
</comment>
<gene>
    <name evidence="1" type="ORF">PRZ03_14900</name>
</gene>
<feature type="non-terminal residue" evidence="1">
    <location>
        <position position="1"/>
    </location>
</feature>
<name>A0ABT5KG19_9BURK</name>
<dbReference type="InterPro" id="IPR018247">
    <property type="entry name" value="EF_Hand_1_Ca_BS"/>
</dbReference>
<dbReference type="InterPro" id="IPR036439">
    <property type="entry name" value="Dockerin_dom_sf"/>
</dbReference>
<sequence>NADQRDTDNDGYGNVVDADLNQDLMVDFFDLSMLDSVFYTEDPDADLNGDGLVDFFDLSMLDDLFGKAPGSSYIDLPHGGHGAVANAWKQGADAQQLVEEHVSEDILELTLVGVQHGHGISTLLHLA</sequence>
<evidence type="ECO:0000313" key="2">
    <source>
        <dbReference type="Proteomes" id="UP001221189"/>
    </source>
</evidence>